<accession>F9P6H4</accession>
<dbReference type="Proteomes" id="UP000003287">
    <property type="component" value="Unassembled WGS sequence"/>
</dbReference>
<dbReference type="AlphaFoldDB" id="F9P6H4"/>
<sequence length="107" mass="11761">MDQSVKDNTIKEVREEAGLEVQADKLIAVLDKHKNNPGNSTSVHHVTKIFVLCTSLGGEFRANAETIACGYFALDALPALSESKTTTQQIAMCFEAQASNNWETRFD</sequence>
<dbReference type="InterPro" id="IPR015797">
    <property type="entry name" value="NUDIX_hydrolase-like_dom_sf"/>
</dbReference>
<organism evidence="1 2">
    <name type="scientific">Streptococcus constellatus subsp. pharyngis SK1060 = CCUG 46377</name>
    <dbReference type="NCBI Taxonomy" id="1035184"/>
    <lineage>
        <taxon>Bacteria</taxon>
        <taxon>Bacillati</taxon>
        <taxon>Bacillota</taxon>
        <taxon>Bacilli</taxon>
        <taxon>Lactobacillales</taxon>
        <taxon>Streptococcaceae</taxon>
        <taxon>Streptococcus</taxon>
        <taxon>Streptococcus anginosus group</taxon>
    </lineage>
</organism>
<name>F9P6H4_STRCV</name>
<gene>
    <name evidence="1" type="ORF">HMPREF1042_1074</name>
</gene>
<dbReference type="eggNOG" id="COG1051">
    <property type="taxonomic scope" value="Bacteria"/>
</dbReference>
<evidence type="ECO:0000313" key="2">
    <source>
        <dbReference type="Proteomes" id="UP000003287"/>
    </source>
</evidence>
<dbReference type="Gene3D" id="3.90.79.10">
    <property type="entry name" value="Nucleoside Triphosphate Pyrophosphohydrolase"/>
    <property type="match status" value="1"/>
</dbReference>
<protein>
    <submittedName>
        <fullName evidence="1">Uncharacterized protein</fullName>
    </submittedName>
</protein>
<proteinExistence type="predicted"/>
<reference evidence="1 2" key="1">
    <citation type="submission" date="2011-06" db="EMBL/GenBank/DDBJ databases">
        <authorList>
            <person name="Harkins D.M."/>
            <person name="Madupu R."/>
            <person name="Durkin A.S."/>
            <person name="Torralba M."/>
            <person name="Methe B."/>
            <person name="Sutton G.G."/>
            <person name="Nelson K.E."/>
        </authorList>
    </citation>
    <scope>NUCLEOTIDE SEQUENCE [LARGE SCALE GENOMIC DNA]</scope>
    <source>
        <strain evidence="1 2">SK1060</strain>
    </source>
</reference>
<evidence type="ECO:0000313" key="1">
    <source>
        <dbReference type="EMBL" id="EGV09502.1"/>
    </source>
</evidence>
<dbReference type="EMBL" id="AFUP01000003">
    <property type="protein sequence ID" value="EGV09502.1"/>
    <property type="molecule type" value="Genomic_DNA"/>
</dbReference>
<dbReference type="SUPFAM" id="SSF55811">
    <property type="entry name" value="Nudix"/>
    <property type="match status" value="1"/>
</dbReference>